<dbReference type="Pfam" id="PF03449">
    <property type="entry name" value="GreA_GreB_N"/>
    <property type="match status" value="1"/>
</dbReference>
<dbReference type="FunFam" id="1.10.287.180:FF:000001">
    <property type="entry name" value="Transcription elongation factor GreA"/>
    <property type="match status" value="1"/>
</dbReference>
<gene>
    <name evidence="9" type="ORF">CEO22_598</name>
</gene>
<organism evidence="9 10">
    <name type="scientific">Candidatus Berkelbacteria bacterium Gr01-1014_85</name>
    <dbReference type="NCBI Taxonomy" id="2017150"/>
    <lineage>
        <taxon>Bacteria</taxon>
        <taxon>Candidatus Berkelbacteria</taxon>
    </lineage>
</organism>
<keyword evidence="7" id="KW-0175">Coiled coil</keyword>
<keyword evidence="9" id="KW-0251">Elongation factor</keyword>
<comment type="caution">
    <text evidence="9">The sequence shown here is derived from an EMBL/GenBank/DDBJ whole genome shotgun (WGS) entry which is preliminary data.</text>
</comment>
<evidence type="ECO:0000313" key="9">
    <source>
        <dbReference type="EMBL" id="TSC65148.1"/>
    </source>
</evidence>
<dbReference type="InterPro" id="IPR018151">
    <property type="entry name" value="TF_GreA/GreB_CS"/>
</dbReference>
<name>A0A554J9W2_9BACT</name>
<feature type="domain" description="Transcription elongation factor GreA/GreB N-terminal" evidence="8">
    <location>
        <begin position="6"/>
        <end position="74"/>
    </location>
</feature>
<evidence type="ECO:0000256" key="6">
    <source>
        <dbReference type="ARBA" id="ARBA00030776"/>
    </source>
</evidence>
<feature type="coiled-coil region" evidence="7">
    <location>
        <begin position="5"/>
        <end position="39"/>
    </location>
</feature>
<evidence type="ECO:0000256" key="3">
    <source>
        <dbReference type="ARBA" id="ARBA00023015"/>
    </source>
</evidence>
<sequence>MQQNVLLTEEGLIKLKNELADLKQQRKVVISRIQAARELGDLSENADYDDARNTQSFVEGRIQEIESMLEHAKVVTKSVKADGKTAIGSQVAVTVEGE</sequence>
<accession>A0A554J9W2</accession>
<dbReference type="PROSITE" id="PS00829">
    <property type="entry name" value="GREAB_1"/>
    <property type="match status" value="1"/>
</dbReference>
<dbReference type="Gene3D" id="1.10.287.180">
    <property type="entry name" value="Transcription elongation factor, GreA/GreB, N-terminal domain"/>
    <property type="match status" value="1"/>
</dbReference>
<evidence type="ECO:0000259" key="8">
    <source>
        <dbReference type="Pfam" id="PF03449"/>
    </source>
</evidence>
<evidence type="ECO:0000256" key="2">
    <source>
        <dbReference type="ARBA" id="ARBA00013729"/>
    </source>
</evidence>
<dbReference type="EMBL" id="VMFD01000063">
    <property type="protein sequence ID" value="TSC65148.1"/>
    <property type="molecule type" value="Genomic_DNA"/>
</dbReference>
<dbReference type="SUPFAM" id="SSF46557">
    <property type="entry name" value="GreA transcript cleavage protein, N-terminal domain"/>
    <property type="match status" value="1"/>
</dbReference>
<dbReference type="Proteomes" id="UP000316253">
    <property type="component" value="Unassembled WGS sequence"/>
</dbReference>
<evidence type="ECO:0000256" key="4">
    <source>
        <dbReference type="ARBA" id="ARBA00023125"/>
    </source>
</evidence>
<evidence type="ECO:0000256" key="5">
    <source>
        <dbReference type="ARBA" id="ARBA00023163"/>
    </source>
</evidence>
<evidence type="ECO:0000256" key="1">
    <source>
        <dbReference type="ARBA" id="ARBA00008213"/>
    </source>
</evidence>
<evidence type="ECO:0000313" key="10">
    <source>
        <dbReference type="Proteomes" id="UP000316253"/>
    </source>
</evidence>
<dbReference type="GO" id="GO:0003746">
    <property type="term" value="F:translation elongation factor activity"/>
    <property type="evidence" value="ECO:0007669"/>
    <property type="project" value="UniProtKB-KW"/>
</dbReference>
<dbReference type="PANTHER" id="PTHR30437:SF4">
    <property type="entry name" value="TRANSCRIPTION ELONGATION FACTOR GREA"/>
    <property type="match status" value="1"/>
</dbReference>
<dbReference type="GO" id="GO:0070063">
    <property type="term" value="F:RNA polymerase binding"/>
    <property type="evidence" value="ECO:0007669"/>
    <property type="project" value="InterPro"/>
</dbReference>
<keyword evidence="9" id="KW-0648">Protein biosynthesis</keyword>
<comment type="similarity">
    <text evidence="1">Belongs to the GreA/GreB family.</text>
</comment>
<proteinExistence type="inferred from homology"/>
<dbReference type="GO" id="GO:0003677">
    <property type="term" value="F:DNA binding"/>
    <property type="evidence" value="ECO:0007669"/>
    <property type="project" value="UniProtKB-KW"/>
</dbReference>
<keyword evidence="3" id="KW-0805">Transcription regulation</keyword>
<dbReference type="InterPro" id="IPR023459">
    <property type="entry name" value="Tscrpt_elong_fac_GreA/B_fam"/>
</dbReference>
<dbReference type="InterPro" id="IPR022691">
    <property type="entry name" value="Tscrpt_elong_fac_GreA/B_N"/>
</dbReference>
<reference evidence="9 10" key="1">
    <citation type="submission" date="2017-08" db="EMBL/GenBank/DDBJ databases">
        <title>Mechanisms for carbon and nitrogen cycling indicate functional differentiation within the Candidate Phyla Radiation.</title>
        <authorList>
            <person name="Danczak R.E."/>
            <person name="Johnston M.D."/>
            <person name="Kenah C."/>
            <person name="Slattery M."/>
            <person name="Wrighton K.C."/>
            <person name="Wilkins M.J."/>
        </authorList>
    </citation>
    <scope>NUCLEOTIDE SEQUENCE [LARGE SCALE GENOMIC DNA]</scope>
    <source>
        <strain evidence="9">Gr01-1014_85</strain>
    </source>
</reference>
<keyword evidence="5" id="KW-0804">Transcription</keyword>
<protein>
    <recommendedName>
        <fullName evidence="2">Transcription elongation factor GreA</fullName>
    </recommendedName>
    <alternativeName>
        <fullName evidence="6">Transcript cleavage factor GreA</fullName>
    </alternativeName>
</protein>
<dbReference type="PANTHER" id="PTHR30437">
    <property type="entry name" value="TRANSCRIPTION ELONGATION FACTOR GREA"/>
    <property type="match status" value="1"/>
</dbReference>
<dbReference type="GO" id="GO:0006354">
    <property type="term" value="P:DNA-templated transcription elongation"/>
    <property type="evidence" value="ECO:0007669"/>
    <property type="project" value="TreeGrafter"/>
</dbReference>
<keyword evidence="4" id="KW-0238">DNA-binding</keyword>
<dbReference type="GO" id="GO:0032784">
    <property type="term" value="P:regulation of DNA-templated transcription elongation"/>
    <property type="evidence" value="ECO:0007669"/>
    <property type="project" value="InterPro"/>
</dbReference>
<dbReference type="InterPro" id="IPR036805">
    <property type="entry name" value="Tscrpt_elong_fac_GreA/B_N_sf"/>
</dbReference>
<dbReference type="AlphaFoldDB" id="A0A554J9W2"/>
<evidence type="ECO:0000256" key="7">
    <source>
        <dbReference type="SAM" id="Coils"/>
    </source>
</evidence>